<proteinExistence type="predicted"/>
<reference evidence="1 2" key="1">
    <citation type="journal article" date="2020" name="ISME J.">
        <title>Comparative genomics reveals insights into cyanobacterial evolution and habitat adaptation.</title>
        <authorList>
            <person name="Chen M.Y."/>
            <person name="Teng W.K."/>
            <person name="Zhao L."/>
            <person name="Hu C.X."/>
            <person name="Zhou Y.K."/>
            <person name="Han B.P."/>
            <person name="Song L.R."/>
            <person name="Shu W.S."/>
        </authorList>
    </citation>
    <scope>NUCLEOTIDE SEQUENCE [LARGE SCALE GENOMIC DNA]</scope>
    <source>
        <strain evidence="1 2">FACHB-288</strain>
    </source>
</reference>
<evidence type="ECO:0000313" key="1">
    <source>
        <dbReference type="EMBL" id="MBD2197856.1"/>
    </source>
</evidence>
<protein>
    <submittedName>
        <fullName evidence="1">Uncharacterized protein</fullName>
    </submittedName>
</protein>
<dbReference type="RefSeq" id="WP_190545110.1">
    <property type="nucleotide sequence ID" value="NZ_JACJQH010000033.1"/>
</dbReference>
<organism evidence="1 2">
    <name type="scientific">Calothrix parietina FACHB-288</name>
    <dbReference type="NCBI Taxonomy" id="2692896"/>
    <lineage>
        <taxon>Bacteria</taxon>
        <taxon>Bacillati</taxon>
        <taxon>Cyanobacteriota</taxon>
        <taxon>Cyanophyceae</taxon>
        <taxon>Nostocales</taxon>
        <taxon>Calotrichaceae</taxon>
        <taxon>Calothrix</taxon>
    </lineage>
</organism>
<sequence>MIVGALALPCPEARTIIYLKYAVYSACYNIEPTKVGFVLRASGLQPVGAL</sequence>
<accession>A0ABR8ACW5</accession>
<evidence type="ECO:0000313" key="2">
    <source>
        <dbReference type="Proteomes" id="UP000658514"/>
    </source>
</evidence>
<comment type="caution">
    <text evidence="1">The sequence shown here is derived from an EMBL/GenBank/DDBJ whole genome shotgun (WGS) entry which is preliminary data.</text>
</comment>
<gene>
    <name evidence="1" type="ORF">H6G24_20485</name>
</gene>
<dbReference type="EMBL" id="JACJQH010000033">
    <property type="protein sequence ID" value="MBD2197856.1"/>
    <property type="molecule type" value="Genomic_DNA"/>
</dbReference>
<keyword evidence="2" id="KW-1185">Reference proteome</keyword>
<name>A0ABR8ACW5_9CYAN</name>
<dbReference type="Proteomes" id="UP000658514">
    <property type="component" value="Unassembled WGS sequence"/>
</dbReference>